<dbReference type="InterPro" id="IPR008588">
    <property type="entry name" value="DUF870_CAE_spp"/>
</dbReference>
<proteinExistence type="predicted"/>
<dbReference type="RefSeq" id="XP_003096795.2">
    <property type="nucleotide sequence ID" value="XM_003096747.2"/>
</dbReference>
<evidence type="ECO:0000313" key="2">
    <source>
        <dbReference type="Proteomes" id="UP000008281"/>
    </source>
</evidence>
<dbReference type="KEGG" id="crq:GCK72_022355"/>
<dbReference type="Pfam" id="PF05912">
    <property type="entry name" value="DUF870"/>
    <property type="match status" value="1"/>
</dbReference>
<dbReference type="HOGENOM" id="CLU_157466_0_0_1"/>
<gene>
    <name evidence="1" type="ORF">CRE_23678</name>
</gene>
<dbReference type="EMBL" id="DS268524">
    <property type="protein sequence ID" value="EFO85438.1"/>
    <property type="molecule type" value="Genomic_DNA"/>
</dbReference>
<accession>E3N4A5</accession>
<dbReference type="Proteomes" id="UP000008281">
    <property type="component" value="Unassembled WGS sequence"/>
</dbReference>
<dbReference type="GeneID" id="9824990"/>
<sequence length="139" mass="16044">MLFYRILLPCLLFLVLVESDPTHMRLKFLCRPNITWCGKLLVYESDILEHDVKSINDFCSSSESIEYKSVIYAKGDGSPNYEWSYQLTHNCTSDGRIICTRPDENIVTPVEGTSYVDADVDVYDQGMHFRCLHPNTKRP</sequence>
<name>E3N4A5_CAERE</name>
<protein>
    <submittedName>
        <fullName evidence="1">Uncharacterized protein</fullName>
    </submittedName>
</protein>
<dbReference type="CTD" id="9824990"/>
<dbReference type="AlphaFoldDB" id="E3N4A5"/>
<dbReference type="FunCoup" id="E3N4A5">
    <property type="interactions" value="1479"/>
</dbReference>
<reference evidence="1" key="1">
    <citation type="submission" date="2007-07" db="EMBL/GenBank/DDBJ databases">
        <title>PCAP assembly of the Caenorhabditis remanei genome.</title>
        <authorList>
            <consortium name="The Caenorhabditis remanei Sequencing Consortium"/>
            <person name="Wilson R.K."/>
        </authorList>
    </citation>
    <scope>NUCLEOTIDE SEQUENCE [LARGE SCALE GENOMIC DNA]</scope>
    <source>
        <strain evidence="1">PB4641</strain>
    </source>
</reference>
<keyword evidence="2" id="KW-1185">Reference proteome</keyword>
<evidence type="ECO:0000313" key="1">
    <source>
        <dbReference type="EMBL" id="EFO85438.1"/>
    </source>
</evidence>
<organism evidence="2">
    <name type="scientific">Caenorhabditis remanei</name>
    <name type="common">Caenorhabditis vulgaris</name>
    <dbReference type="NCBI Taxonomy" id="31234"/>
    <lineage>
        <taxon>Eukaryota</taxon>
        <taxon>Metazoa</taxon>
        <taxon>Ecdysozoa</taxon>
        <taxon>Nematoda</taxon>
        <taxon>Chromadorea</taxon>
        <taxon>Rhabditida</taxon>
        <taxon>Rhabditina</taxon>
        <taxon>Rhabditomorpha</taxon>
        <taxon>Rhabditoidea</taxon>
        <taxon>Rhabditidae</taxon>
        <taxon>Peloderinae</taxon>
        <taxon>Caenorhabditis</taxon>
    </lineage>
</organism>
<dbReference type="OrthoDB" id="5898627at2759"/>